<evidence type="ECO:0000256" key="2">
    <source>
        <dbReference type="ARBA" id="ARBA00011900"/>
    </source>
</evidence>
<gene>
    <name evidence="9" type="ORF">AB9Q04_05490</name>
</gene>
<dbReference type="InterPro" id="IPR003356">
    <property type="entry name" value="DNA_methylase_A-5"/>
</dbReference>
<dbReference type="SUPFAM" id="SSF53335">
    <property type="entry name" value="S-adenosyl-L-methionine-dependent methyltransferases"/>
    <property type="match status" value="1"/>
</dbReference>
<keyword evidence="5" id="KW-0949">S-adenosyl-L-methionine</keyword>
<dbReference type="Pfam" id="PF12161">
    <property type="entry name" value="HsdM_N"/>
    <property type="match status" value="1"/>
</dbReference>
<keyword evidence="6" id="KW-0680">Restriction system</keyword>
<dbReference type="Proteomes" id="UP001637993">
    <property type="component" value="Unassembled WGS sequence"/>
</dbReference>
<name>A0ABW9N165_9FIRM</name>
<dbReference type="PROSITE" id="PS50943">
    <property type="entry name" value="HTH_CROC1"/>
    <property type="match status" value="1"/>
</dbReference>
<evidence type="ECO:0000256" key="4">
    <source>
        <dbReference type="ARBA" id="ARBA00022679"/>
    </source>
</evidence>
<dbReference type="PANTHER" id="PTHR42933:SF1">
    <property type="entry name" value="SITE-SPECIFIC DNA-METHYLTRANSFERASE (ADENINE-SPECIFIC)"/>
    <property type="match status" value="1"/>
</dbReference>
<comment type="catalytic activity">
    <reaction evidence="7">
        <text>a 2'-deoxyadenosine in DNA + S-adenosyl-L-methionine = an N(6)-methyl-2'-deoxyadenosine in DNA + S-adenosyl-L-homocysteine + H(+)</text>
        <dbReference type="Rhea" id="RHEA:15197"/>
        <dbReference type="Rhea" id="RHEA-COMP:12418"/>
        <dbReference type="Rhea" id="RHEA-COMP:12419"/>
        <dbReference type="ChEBI" id="CHEBI:15378"/>
        <dbReference type="ChEBI" id="CHEBI:57856"/>
        <dbReference type="ChEBI" id="CHEBI:59789"/>
        <dbReference type="ChEBI" id="CHEBI:90615"/>
        <dbReference type="ChEBI" id="CHEBI:90616"/>
        <dbReference type="EC" id="2.1.1.72"/>
    </reaction>
</comment>
<comment type="caution">
    <text evidence="9">The sequence shown here is derived from an EMBL/GenBank/DDBJ whole genome shotgun (WGS) entry which is preliminary data.</text>
</comment>
<evidence type="ECO:0000313" key="10">
    <source>
        <dbReference type="Proteomes" id="UP001637993"/>
    </source>
</evidence>
<evidence type="ECO:0000313" key="9">
    <source>
        <dbReference type="EMBL" id="MFO3717807.1"/>
    </source>
</evidence>
<evidence type="ECO:0000256" key="7">
    <source>
        <dbReference type="ARBA" id="ARBA00047942"/>
    </source>
</evidence>
<dbReference type="InterPro" id="IPR001387">
    <property type="entry name" value="Cro/C1-type_HTH"/>
</dbReference>
<evidence type="ECO:0000259" key="8">
    <source>
        <dbReference type="PROSITE" id="PS50943"/>
    </source>
</evidence>
<dbReference type="InterPro" id="IPR051537">
    <property type="entry name" value="DNA_Adenine_Mtase"/>
</dbReference>
<proteinExistence type="inferred from homology"/>
<sequence length="255" mass="29178">METTNNLYQKLWSASDDLRNFMDANEYKNYLLGIIFYKYLSDKQLKKIANLLELDTDDLEKIQVAYEAYLQTEDADLLLEELKYQDGFIIKAEYTFTNLIKEINEGTFQLDNLKQAFNDIERSDENFAGLFDDVDLYSNRLGKSMQDKNKRIANVMKQTSGINLAEYSGDILGDAYEYMISNFASESGKKAGEFYTPQEVSKLMAMIVMDGKEDVKGYTVYDPTMGERVIIVMGAVCVNKSTVLRTLTKYISCIA</sequence>
<keyword evidence="4" id="KW-0808">Transferase</keyword>
<organism evidence="9 10">
    <name type="scientific">Anaerococcus groningensis</name>
    <dbReference type="NCBI Taxonomy" id="3115616"/>
    <lineage>
        <taxon>Bacteria</taxon>
        <taxon>Bacillati</taxon>
        <taxon>Bacillota</taxon>
        <taxon>Tissierellia</taxon>
        <taxon>Tissierellales</taxon>
        <taxon>Peptoniphilaceae</taxon>
        <taxon>Anaerococcus</taxon>
    </lineage>
</organism>
<dbReference type="Gene3D" id="3.40.50.150">
    <property type="entry name" value="Vaccinia Virus protein VP39"/>
    <property type="match status" value="1"/>
</dbReference>
<protein>
    <recommendedName>
        <fullName evidence="2">site-specific DNA-methyltransferase (adenine-specific)</fullName>
        <ecNumber evidence="2">2.1.1.72</ecNumber>
    </recommendedName>
</protein>
<keyword evidence="3" id="KW-0489">Methyltransferase</keyword>
<dbReference type="Pfam" id="PF02384">
    <property type="entry name" value="N6_Mtase"/>
    <property type="match status" value="1"/>
</dbReference>
<evidence type="ECO:0000256" key="3">
    <source>
        <dbReference type="ARBA" id="ARBA00022603"/>
    </source>
</evidence>
<evidence type="ECO:0000256" key="6">
    <source>
        <dbReference type="ARBA" id="ARBA00022747"/>
    </source>
</evidence>
<evidence type="ECO:0000256" key="5">
    <source>
        <dbReference type="ARBA" id="ARBA00022691"/>
    </source>
</evidence>
<dbReference type="EMBL" id="JBGMEG010000009">
    <property type="protein sequence ID" value="MFO3717807.1"/>
    <property type="molecule type" value="Genomic_DNA"/>
</dbReference>
<feature type="domain" description="HTH cro/C1-type" evidence="8">
    <location>
        <begin position="38"/>
        <end position="59"/>
    </location>
</feature>
<dbReference type="InterPro" id="IPR038333">
    <property type="entry name" value="T1MK-like_N_sf"/>
</dbReference>
<dbReference type="InterPro" id="IPR029063">
    <property type="entry name" value="SAM-dependent_MTases_sf"/>
</dbReference>
<evidence type="ECO:0000256" key="1">
    <source>
        <dbReference type="ARBA" id="ARBA00006594"/>
    </source>
</evidence>
<dbReference type="InterPro" id="IPR022749">
    <property type="entry name" value="D12N6_MeTrfase_N"/>
</dbReference>
<accession>A0ABW9N165</accession>
<reference evidence="9 10" key="1">
    <citation type="journal article" date="2025" name="Anaerobe">
        <title>Description of Anaerococcus kampingiae sp. nov., Anaerococcus groningensis sp. nov., Anaerococcus martiniensis sp. nov., and Anaerococcus cruorum sp. nov., isolated from human clinical specimens.</title>
        <authorList>
            <person name="Boiten K.E."/>
            <person name="Meijer J."/>
            <person name="van Wezel E.M."/>
            <person name="Veloo A.C.M."/>
        </authorList>
    </citation>
    <scope>NUCLEOTIDE SEQUENCE [LARGE SCALE GENOMIC DNA]</scope>
    <source>
        <strain evidence="9 10">ENR1011</strain>
    </source>
</reference>
<keyword evidence="10" id="KW-1185">Reference proteome</keyword>
<dbReference type="EC" id="2.1.1.72" evidence="2"/>
<comment type="similarity">
    <text evidence="1">Belongs to the N(4)/N(6)-methyltransferase family.</text>
</comment>
<dbReference type="PANTHER" id="PTHR42933">
    <property type="entry name" value="SLR6095 PROTEIN"/>
    <property type="match status" value="1"/>
</dbReference>
<dbReference type="RefSeq" id="WP_410024362.1">
    <property type="nucleotide sequence ID" value="NZ_JBGMEG010000009.1"/>
</dbReference>
<dbReference type="Gene3D" id="1.20.1260.30">
    <property type="match status" value="1"/>
</dbReference>